<dbReference type="GO" id="GO:0005634">
    <property type="term" value="C:nucleus"/>
    <property type="evidence" value="ECO:0007669"/>
    <property type="project" value="TreeGrafter"/>
</dbReference>
<dbReference type="InterPro" id="IPR000999">
    <property type="entry name" value="RNase_III_dom"/>
</dbReference>
<evidence type="ECO:0000259" key="2">
    <source>
        <dbReference type="PROSITE" id="PS50142"/>
    </source>
</evidence>
<dbReference type="SUPFAM" id="SSF69065">
    <property type="entry name" value="RNase III domain-like"/>
    <property type="match status" value="1"/>
</dbReference>
<dbReference type="EMBL" id="UZAH01000687">
    <property type="protein sequence ID" value="VDO19183.1"/>
    <property type="molecule type" value="Genomic_DNA"/>
</dbReference>
<name>A0A3P7UEI0_HELPZ</name>
<dbReference type="PROSITE" id="PS50142">
    <property type="entry name" value="RNASE_3_2"/>
    <property type="match status" value="1"/>
</dbReference>
<dbReference type="Gene3D" id="1.10.1520.10">
    <property type="entry name" value="Ribonuclease III domain"/>
    <property type="match status" value="1"/>
</dbReference>
<dbReference type="GO" id="GO:0006309">
    <property type="term" value="P:apoptotic DNA fragmentation"/>
    <property type="evidence" value="ECO:0007669"/>
    <property type="project" value="TreeGrafter"/>
</dbReference>
<dbReference type="GO" id="GO:0070578">
    <property type="term" value="C:RISC-loading complex"/>
    <property type="evidence" value="ECO:0007669"/>
    <property type="project" value="TreeGrafter"/>
</dbReference>
<dbReference type="Pfam" id="PF00636">
    <property type="entry name" value="Ribonuclease_3"/>
    <property type="match status" value="1"/>
</dbReference>
<dbReference type="GO" id="GO:0004530">
    <property type="term" value="F:deoxyribonuclease I activity"/>
    <property type="evidence" value="ECO:0007669"/>
    <property type="project" value="TreeGrafter"/>
</dbReference>
<dbReference type="PANTHER" id="PTHR14950:SF37">
    <property type="entry name" value="ENDORIBONUCLEASE DICER"/>
    <property type="match status" value="1"/>
</dbReference>
<dbReference type="GO" id="GO:0031054">
    <property type="term" value="P:pre-miRNA processing"/>
    <property type="evidence" value="ECO:0007669"/>
    <property type="project" value="TreeGrafter"/>
</dbReference>
<dbReference type="OrthoDB" id="2392202at2759"/>
<dbReference type="SMART" id="SM00535">
    <property type="entry name" value="RIBOc"/>
    <property type="match status" value="1"/>
</dbReference>
<proteinExistence type="predicted"/>
<dbReference type="PANTHER" id="PTHR14950">
    <property type="entry name" value="DICER-RELATED"/>
    <property type="match status" value="1"/>
</dbReference>
<dbReference type="GO" id="GO:0005737">
    <property type="term" value="C:cytoplasm"/>
    <property type="evidence" value="ECO:0007669"/>
    <property type="project" value="TreeGrafter"/>
</dbReference>
<dbReference type="AlphaFoldDB" id="A0A3P7UEI0"/>
<dbReference type="GO" id="GO:0003723">
    <property type="term" value="F:RNA binding"/>
    <property type="evidence" value="ECO:0007669"/>
    <property type="project" value="TreeGrafter"/>
</dbReference>
<dbReference type="CDD" id="cd00593">
    <property type="entry name" value="RIBOc"/>
    <property type="match status" value="1"/>
</dbReference>
<dbReference type="GO" id="GO:0030422">
    <property type="term" value="P:siRNA processing"/>
    <property type="evidence" value="ECO:0007669"/>
    <property type="project" value="TreeGrafter"/>
</dbReference>
<accession>A0A3P7UEI0</accession>
<dbReference type="GO" id="GO:0004525">
    <property type="term" value="F:ribonuclease III activity"/>
    <property type="evidence" value="ECO:0007669"/>
    <property type="project" value="InterPro"/>
</dbReference>
<dbReference type="FunFam" id="1.10.1520.10:FF:000023">
    <property type="entry name" value="Endoribonuclease dcr-1"/>
    <property type="match status" value="1"/>
</dbReference>
<reference evidence="3" key="1">
    <citation type="submission" date="2018-11" db="EMBL/GenBank/DDBJ databases">
        <authorList>
            <consortium name="Pathogen Informatics"/>
        </authorList>
    </citation>
    <scope>NUCLEOTIDE SEQUENCE [LARGE SCALE GENOMIC DNA]</scope>
</reference>
<dbReference type="InterPro" id="IPR036389">
    <property type="entry name" value="RNase_III_sf"/>
</dbReference>
<protein>
    <recommendedName>
        <fullName evidence="2">RNase III domain-containing protein</fullName>
    </recommendedName>
</protein>
<organism evidence="3">
    <name type="scientific">Heligmosomoides polygyrus</name>
    <name type="common">Parasitic roundworm</name>
    <dbReference type="NCBI Taxonomy" id="6339"/>
    <lineage>
        <taxon>Eukaryota</taxon>
        <taxon>Metazoa</taxon>
        <taxon>Ecdysozoa</taxon>
        <taxon>Nematoda</taxon>
        <taxon>Chromadorea</taxon>
        <taxon>Rhabditida</taxon>
        <taxon>Rhabditina</taxon>
        <taxon>Rhabditomorpha</taxon>
        <taxon>Strongyloidea</taxon>
        <taxon>Heligmosomidae</taxon>
        <taxon>Heligmosomoides</taxon>
    </lineage>
</organism>
<feature type="domain" description="RNase III" evidence="2">
    <location>
        <begin position="276"/>
        <end position="493"/>
    </location>
</feature>
<gene>
    <name evidence="3" type="ORF">HPBE_LOCUS801</name>
</gene>
<keyword evidence="1" id="KW-0378">Hydrolase</keyword>
<evidence type="ECO:0000313" key="3">
    <source>
        <dbReference type="EMBL" id="VDO19183.1"/>
    </source>
</evidence>
<evidence type="ECO:0000256" key="1">
    <source>
        <dbReference type="ARBA" id="ARBA00022801"/>
    </source>
</evidence>
<sequence>MSYPATYEEKQSLIVTKIQQLREQNRATEIAAGKLTKDEIEAENTFEIGVWEPVICDPFNDENMPPVSLAAGDSLDTVGLVSSSVRSGGDLSDDEDADAQILGSSSNQIDMNSLMADLQSKILPQNPNVWTPAEEKPLIDVDGVSTPPMKSAATAPLVPNIGSSVLEPTKLYLDKMEMLEDRERAQKEEIVDLMQFGEDDDWGCRTAVEYGSDDEYTQLESGERQKYDRDHAVTINRQLSQGEIIAPELPSDRNRFSFASASPSSSCMLSQQAMALDYHSESLLLQNPYGVSPRLLLTALTTSNANDGINLERLETIGDSFLKYSVTDYLYHSHPDQHEGKLSFARSKEVSNCNLYRLGKRLGIPSLIVASKFDVYDSWLPPCYMPNNDFKAPNSEDAEERDKFIEDVLEGNETAQKIPKPVTGWDQADANNDVRQLANGVETINFAKPSANSAALEELPPLPYNMLTQQYISDKSIADAVEALIGAHLLTLGPRPTLKVSTGKYTNV</sequence>